<dbReference type="OrthoDB" id="1210671at2"/>
<dbReference type="Gene3D" id="3.40.390.10">
    <property type="entry name" value="Collagenase (Catalytic Domain)"/>
    <property type="match status" value="1"/>
</dbReference>
<sequence length="1104" mass="125515">MAITYKPNSHFFADYVKLSDADDSNFLTDGFGPISENGFSTTSKVHAKNIVERTKVYAVCKGRILIQPVDEDPTKVNYILKPADSYGPFKIKFFIYRGLNKADVLNNNILVPKNVTDINQPFFLQKIWDEYIKFNTNDENQNNLPDSFPSFLIGYDPFNQSQANLIDDYFTNSSNDTNSLYYQIPSCEEGDYIGNFIGGMGFDIVLDRGDFKLDRQTESFSLNLKYARKLSHAFVIDSTITNVKQFKENIHQFIDPAAFWGSHIDCGSIKTFVSNAGIKSNSLIFENILKKFQNKNKIYLQVFAERERSYNYFSADRTIEIDHVSTTYNTLGWPILIQNFSSANEYTSNVKIVDIGLEGSTDPNLSELERFAAFYIIAPNNNDLMEKPSWPNLKNLNGTFLSYRMEPVKLSIPVYGKSACASFIIVSCNLKQGLNDQYFDNLWPFNMATYFKIDTIETKANYWITADSNSVKNLSPVIKTAAIVHNKVFFDEGLMEGTTVKRRLFIAIVKSSSSPDADLVKLGIENIVSGVNYRNVDKKQYYKNVFDDSDCSIYRGQITDGSATIQSLSIIHESDFLKKYSFFGVGMIEEEYNKLLFNQAVAPPLTAPTVLPNHADKVFLVLKEEVNSTYVNKSYKKYLVGLNFEDGTGLVSSIFPTNSNGVDNRVFIYSLDGCFFFSAKYSASQIFYEEFAKSRVDFRTLTTDNSDPSIIEYSGEFGFDYLRVGDNNDLKYKDIIQSGYERRTTSDNNTEFESSNEAYKALLATYHAIPTQNSDKQYYMPYLRMFSKNFLDSINQSPFYKETVSIKVLVDINEPLNKLEFEYDKNIFKIDKPILSDKQVTSGNGSQTSSDKFIIITCLKEFNESKQIRILSYPAGKFTRSDASLAGMIMVSKNSLFDRKRLKILYVNITTNPSTRSGHSLTGSLLLADTTNLENGLAQCLVYPEVDTILLPLDLDPKFQRRGIYIDNGQIKAEESTIYSYLKQKINSTYSRHLKVFIFSDAGVKNSGVVLAGKSEGFGKFSVLIFGGKVPFTLIHEIFHSLGLYHSHKDSGLTIDTPDQAFVYPDFTTTSNPQTATDNYMSYNDVVRRQLWEWQIKIVHRYIK</sequence>
<reference evidence="1 2" key="1">
    <citation type="journal article" date="2017" name="Int. J. Syst. Evol. Microbiol.">
        <title>Mucilaginibacterpsychrotolerans sp. nov., isolated from peatlands.</title>
        <authorList>
            <person name="Deng Y."/>
            <person name="Shen L."/>
            <person name="Xu B."/>
            <person name="Liu Y."/>
            <person name="Gu Z."/>
            <person name="Liu H."/>
            <person name="Zhou Y."/>
        </authorList>
    </citation>
    <scope>NUCLEOTIDE SEQUENCE [LARGE SCALE GENOMIC DNA]</scope>
    <source>
        <strain evidence="1 2">NH7-4</strain>
    </source>
</reference>
<evidence type="ECO:0000313" key="1">
    <source>
        <dbReference type="EMBL" id="TFF33979.1"/>
    </source>
</evidence>
<dbReference type="EMBL" id="SOZE01000036">
    <property type="protein sequence ID" value="TFF33979.1"/>
    <property type="molecule type" value="Genomic_DNA"/>
</dbReference>
<protein>
    <submittedName>
        <fullName evidence="1">Uncharacterized protein</fullName>
    </submittedName>
</protein>
<dbReference type="GO" id="GO:0008237">
    <property type="term" value="F:metallopeptidase activity"/>
    <property type="evidence" value="ECO:0007669"/>
    <property type="project" value="InterPro"/>
</dbReference>
<evidence type="ECO:0000313" key="2">
    <source>
        <dbReference type="Proteomes" id="UP000297540"/>
    </source>
</evidence>
<proteinExistence type="predicted"/>
<dbReference type="InterPro" id="IPR024079">
    <property type="entry name" value="MetalloPept_cat_dom_sf"/>
</dbReference>
<dbReference type="SUPFAM" id="SSF55486">
    <property type="entry name" value="Metalloproteases ('zincins'), catalytic domain"/>
    <property type="match status" value="1"/>
</dbReference>
<name>A0A4Y8S4V1_9SPHI</name>
<comment type="caution">
    <text evidence="1">The sequence shown here is derived from an EMBL/GenBank/DDBJ whole genome shotgun (WGS) entry which is preliminary data.</text>
</comment>
<organism evidence="1 2">
    <name type="scientific">Mucilaginibacter psychrotolerans</name>
    <dbReference type="NCBI Taxonomy" id="1524096"/>
    <lineage>
        <taxon>Bacteria</taxon>
        <taxon>Pseudomonadati</taxon>
        <taxon>Bacteroidota</taxon>
        <taxon>Sphingobacteriia</taxon>
        <taxon>Sphingobacteriales</taxon>
        <taxon>Sphingobacteriaceae</taxon>
        <taxon>Mucilaginibacter</taxon>
    </lineage>
</organism>
<keyword evidence="2" id="KW-1185">Reference proteome</keyword>
<accession>A0A4Y8S4V1</accession>
<dbReference type="Proteomes" id="UP000297540">
    <property type="component" value="Unassembled WGS sequence"/>
</dbReference>
<dbReference type="RefSeq" id="WP_133235575.1">
    <property type="nucleotide sequence ID" value="NZ_SOZE01000036.1"/>
</dbReference>
<gene>
    <name evidence="1" type="ORF">E2R66_23655</name>
</gene>
<dbReference type="AlphaFoldDB" id="A0A4Y8S4V1"/>